<dbReference type="RefSeq" id="WP_110562193.1">
    <property type="nucleotide sequence ID" value="NZ_PYBV01000005.1"/>
</dbReference>
<comment type="caution">
    <text evidence="2">The sequence shown here is derived from an EMBL/GenBank/DDBJ whole genome shotgun (WGS) entry which is preliminary data.</text>
</comment>
<sequence>MTRVMLFGDSMLARFTKPHIQRLEHELGLDTTVFNCAASGWDSSDGAARAAHLGRLDWSVVVLSFGANDCAPWKHVPLDRFTSNIATILAALGSARPVAFLPPSIREVDRPGLGMRTNDELDAYRNVLRAAVGPEASLETGAHIDTGGLEADGLHLTSASYRRLIPALARVVSARV</sequence>
<dbReference type="Proteomes" id="UP000248333">
    <property type="component" value="Unassembled WGS sequence"/>
</dbReference>
<dbReference type="InterPro" id="IPR013830">
    <property type="entry name" value="SGNH_hydro"/>
</dbReference>
<evidence type="ECO:0000313" key="3">
    <source>
        <dbReference type="Proteomes" id="UP000248333"/>
    </source>
</evidence>
<name>A0A318NZN8_9ACTN</name>
<dbReference type="InterPro" id="IPR036514">
    <property type="entry name" value="SGNH_hydro_sf"/>
</dbReference>
<organism evidence="2 3">
    <name type="scientific">Micromonospora arborensis</name>
    <dbReference type="NCBI Taxonomy" id="2116518"/>
    <lineage>
        <taxon>Bacteria</taxon>
        <taxon>Bacillati</taxon>
        <taxon>Actinomycetota</taxon>
        <taxon>Actinomycetes</taxon>
        <taxon>Micromonosporales</taxon>
        <taxon>Micromonosporaceae</taxon>
        <taxon>Micromonospora</taxon>
    </lineage>
</organism>
<accession>A0A318NZN8</accession>
<dbReference type="Pfam" id="PF13472">
    <property type="entry name" value="Lipase_GDSL_2"/>
    <property type="match status" value="1"/>
</dbReference>
<feature type="domain" description="SGNH hydrolase-type esterase" evidence="1">
    <location>
        <begin position="7"/>
        <end position="163"/>
    </location>
</feature>
<dbReference type="EMBL" id="PYBV01000005">
    <property type="protein sequence ID" value="PYC74976.1"/>
    <property type="molecule type" value="Genomic_DNA"/>
</dbReference>
<dbReference type="Gene3D" id="3.40.50.1110">
    <property type="entry name" value="SGNH hydrolase"/>
    <property type="match status" value="1"/>
</dbReference>
<proteinExistence type="predicted"/>
<evidence type="ECO:0000313" key="2">
    <source>
        <dbReference type="EMBL" id="PYC74976.1"/>
    </source>
</evidence>
<reference evidence="2 3" key="1">
    <citation type="submission" date="2018-03" db="EMBL/GenBank/DDBJ databases">
        <title>Bioinformatic expansion and discovery of thiopeptide antibiotics.</title>
        <authorList>
            <person name="Schwalen C.J."/>
            <person name="Hudson G.A."/>
            <person name="Mitchell D.A."/>
        </authorList>
    </citation>
    <scope>NUCLEOTIDE SEQUENCE [LARGE SCALE GENOMIC DNA]</scope>
    <source>
        <strain evidence="2 3">NRRL 8041</strain>
    </source>
</reference>
<dbReference type="OrthoDB" id="3781044at2"/>
<protein>
    <recommendedName>
        <fullName evidence="1">SGNH hydrolase-type esterase domain-containing protein</fullName>
    </recommendedName>
</protein>
<dbReference type="AlphaFoldDB" id="A0A318NZN8"/>
<evidence type="ECO:0000259" key="1">
    <source>
        <dbReference type="Pfam" id="PF13472"/>
    </source>
</evidence>
<dbReference type="SUPFAM" id="SSF52266">
    <property type="entry name" value="SGNH hydrolase"/>
    <property type="match status" value="1"/>
</dbReference>
<gene>
    <name evidence="2" type="ORF">C7C45_03560</name>
</gene>
<keyword evidence="3" id="KW-1185">Reference proteome</keyword>